<feature type="compositionally biased region" description="Basic and acidic residues" evidence="1">
    <location>
        <begin position="59"/>
        <end position="68"/>
    </location>
</feature>
<proteinExistence type="predicted"/>
<feature type="compositionally biased region" description="Basic residues" evidence="1">
    <location>
        <begin position="29"/>
        <end position="38"/>
    </location>
</feature>
<protein>
    <submittedName>
        <fullName evidence="2">Uncharacterized protein</fullName>
    </submittedName>
</protein>
<feature type="region of interest" description="Disordered" evidence="1">
    <location>
        <begin position="29"/>
        <end position="68"/>
    </location>
</feature>
<dbReference type="EMBL" id="CM007892">
    <property type="protein sequence ID" value="OTG30427.1"/>
    <property type="molecule type" value="Genomic_DNA"/>
</dbReference>
<evidence type="ECO:0000313" key="3">
    <source>
        <dbReference type="Proteomes" id="UP000215914"/>
    </source>
</evidence>
<sequence>MATVVVTMDLDVVTFLQASGGDFVTRKVKRQRDIRRNRKREEDEDQELREGPIGDGDDRETAVFRRRR</sequence>
<keyword evidence="3" id="KW-1185">Reference proteome</keyword>
<gene>
    <name evidence="2" type="ORF">HannXRQ_Chr03g0064391</name>
</gene>
<dbReference type="InParanoid" id="A0A251V489"/>
<name>A0A251V489_HELAN</name>
<reference evidence="3" key="1">
    <citation type="journal article" date="2017" name="Nature">
        <title>The sunflower genome provides insights into oil metabolism, flowering and Asterid evolution.</title>
        <authorList>
            <person name="Badouin H."/>
            <person name="Gouzy J."/>
            <person name="Grassa C.J."/>
            <person name="Murat F."/>
            <person name="Staton S.E."/>
            <person name="Cottret L."/>
            <person name="Lelandais-Briere C."/>
            <person name="Owens G.L."/>
            <person name="Carrere S."/>
            <person name="Mayjonade B."/>
            <person name="Legrand L."/>
            <person name="Gill N."/>
            <person name="Kane N.C."/>
            <person name="Bowers J.E."/>
            <person name="Hubner S."/>
            <person name="Bellec A."/>
            <person name="Berard A."/>
            <person name="Berges H."/>
            <person name="Blanchet N."/>
            <person name="Boniface M.C."/>
            <person name="Brunel D."/>
            <person name="Catrice O."/>
            <person name="Chaidir N."/>
            <person name="Claudel C."/>
            <person name="Donnadieu C."/>
            <person name="Faraut T."/>
            <person name="Fievet G."/>
            <person name="Helmstetter N."/>
            <person name="King M."/>
            <person name="Knapp S.J."/>
            <person name="Lai Z."/>
            <person name="Le Paslier M.C."/>
            <person name="Lippi Y."/>
            <person name="Lorenzon L."/>
            <person name="Mandel J.R."/>
            <person name="Marage G."/>
            <person name="Marchand G."/>
            <person name="Marquand E."/>
            <person name="Bret-Mestries E."/>
            <person name="Morien E."/>
            <person name="Nambeesan S."/>
            <person name="Nguyen T."/>
            <person name="Pegot-Espagnet P."/>
            <person name="Pouilly N."/>
            <person name="Raftis F."/>
            <person name="Sallet E."/>
            <person name="Schiex T."/>
            <person name="Thomas J."/>
            <person name="Vandecasteele C."/>
            <person name="Vares D."/>
            <person name="Vear F."/>
            <person name="Vautrin S."/>
            <person name="Crespi M."/>
            <person name="Mangin B."/>
            <person name="Burke J.M."/>
            <person name="Salse J."/>
            <person name="Munos S."/>
            <person name="Vincourt P."/>
            <person name="Rieseberg L.H."/>
            <person name="Langlade N.B."/>
        </authorList>
    </citation>
    <scope>NUCLEOTIDE SEQUENCE [LARGE SCALE GENOMIC DNA]</scope>
    <source>
        <strain evidence="3">cv. SF193</strain>
    </source>
</reference>
<accession>A0A251V489</accession>
<evidence type="ECO:0000313" key="2">
    <source>
        <dbReference type="EMBL" id="OTG30427.1"/>
    </source>
</evidence>
<dbReference type="AlphaFoldDB" id="A0A251V489"/>
<dbReference type="Proteomes" id="UP000215914">
    <property type="component" value="Chromosome 3"/>
</dbReference>
<organism evidence="2 3">
    <name type="scientific">Helianthus annuus</name>
    <name type="common">Common sunflower</name>
    <dbReference type="NCBI Taxonomy" id="4232"/>
    <lineage>
        <taxon>Eukaryota</taxon>
        <taxon>Viridiplantae</taxon>
        <taxon>Streptophyta</taxon>
        <taxon>Embryophyta</taxon>
        <taxon>Tracheophyta</taxon>
        <taxon>Spermatophyta</taxon>
        <taxon>Magnoliopsida</taxon>
        <taxon>eudicotyledons</taxon>
        <taxon>Gunneridae</taxon>
        <taxon>Pentapetalae</taxon>
        <taxon>asterids</taxon>
        <taxon>campanulids</taxon>
        <taxon>Asterales</taxon>
        <taxon>Asteraceae</taxon>
        <taxon>Asteroideae</taxon>
        <taxon>Heliantheae alliance</taxon>
        <taxon>Heliantheae</taxon>
        <taxon>Helianthus</taxon>
    </lineage>
</organism>
<evidence type="ECO:0000256" key="1">
    <source>
        <dbReference type="SAM" id="MobiDB-lite"/>
    </source>
</evidence>